<evidence type="ECO:0000313" key="9">
    <source>
        <dbReference type="EMBL" id="QDU54591.1"/>
    </source>
</evidence>
<dbReference type="KEGG" id="amuc:Pan181_07740"/>
<gene>
    <name evidence="9" type="ORF">Pan181_07740</name>
</gene>
<dbReference type="InterPro" id="IPR052017">
    <property type="entry name" value="TSUP"/>
</dbReference>
<evidence type="ECO:0000256" key="1">
    <source>
        <dbReference type="ARBA" id="ARBA00004651"/>
    </source>
</evidence>
<dbReference type="EMBL" id="CP036278">
    <property type="protein sequence ID" value="QDU54591.1"/>
    <property type="molecule type" value="Genomic_DNA"/>
</dbReference>
<keyword evidence="4 8" id="KW-1003">Cell membrane</keyword>
<dbReference type="InterPro" id="IPR002781">
    <property type="entry name" value="TM_pro_TauE-like"/>
</dbReference>
<evidence type="ECO:0000256" key="8">
    <source>
        <dbReference type="RuleBase" id="RU363041"/>
    </source>
</evidence>
<dbReference type="AlphaFoldDB" id="A0A518AIN3"/>
<evidence type="ECO:0000256" key="6">
    <source>
        <dbReference type="ARBA" id="ARBA00022989"/>
    </source>
</evidence>
<feature type="transmembrane region" description="Helical" evidence="8">
    <location>
        <begin position="167"/>
        <end position="186"/>
    </location>
</feature>
<feature type="transmembrane region" description="Helical" evidence="8">
    <location>
        <begin position="131"/>
        <end position="155"/>
    </location>
</feature>
<accession>A0A518AIN3</accession>
<evidence type="ECO:0000256" key="5">
    <source>
        <dbReference type="ARBA" id="ARBA00022692"/>
    </source>
</evidence>
<protein>
    <recommendedName>
        <fullName evidence="8">Probable membrane transporter protein</fullName>
    </recommendedName>
</protein>
<comment type="subcellular location">
    <subcellularLocation>
        <location evidence="1 8">Cell membrane</location>
        <topology evidence="1 8">Multi-pass membrane protein</topology>
    </subcellularLocation>
</comment>
<feature type="transmembrane region" description="Helical" evidence="8">
    <location>
        <begin position="193"/>
        <end position="213"/>
    </location>
</feature>
<evidence type="ECO:0000313" key="10">
    <source>
        <dbReference type="Proteomes" id="UP000315750"/>
    </source>
</evidence>
<dbReference type="PANTHER" id="PTHR30269:SF37">
    <property type="entry name" value="MEMBRANE TRANSPORTER PROTEIN"/>
    <property type="match status" value="1"/>
</dbReference>
<feature type="transmembrane region" description="Helical" evidence="8">
    <location>
        <begin position="46"/>
        <end position="65"/>
    </location>
</feature>
<proteinExistence type="inferred from homology"/>
<evidence type="ECO:0000256" key="7">
    <source>
        <dbReference type="ARBA" id="ARBA00023136"/>
    </source>
</evidence>
<organism evidence="9 10">
    <name type="scientific">Aeoliella mucimassa</name>
    <dbReference type="NCBI Taxonomy" id="2527972"/>
    <lineage>
        <taxon>Bacteria</taxon>
        <taxon>Pseudomonadati</taxon>
        <taxon>Planctomycetota</taxon>
        <taxon>Planctomycetia</taxon>
        <taxon>Pirellulales</taxon>
        <taxon>Lacipirellulaceae</taxon>
        <taxon>Aeoliella</taxon>
    </lineage>
</organism>
<keyword evidence="6 8" id="KW-1133">Transmembrane helix</keyword>
<sequence>MQLFDIPLATLLIAVLATTIGATVQGSVGFGLAMISSPILLIVEPRLAPCPLMFCVTMLTIMILIREHRSVVKTEVAISSVSRLITTIPTAYVVSVVDAKTFSLLFSTAVLLVISLNFAGLKVKFNHRNLAIASGIAGISNTISAIGGPAMAIIYQSQKGTHIRGTLSAIFAVGSTMSMLSLAAVGKFGWKDIQLAMLLMPGILIGFGISHYTARALDKRNIRPAVLAVAGLSALVILVKTLLSY</sequence>
<dbReference type="Pfam" id="PF01925">
    <property type="entry name" value="TauE"/>
    <property type="match status" value="1"/>
</dbReference>
<evidence type="ECO:0000256" key="3">
    <source>
        <dbReference type="ARBA" id="ARBA00022448"/>
    </source>
</evidence>
<comment type="similarity">
    <text evidence="2 8">Belongs to the 4-toluene sulfonate uptake permease (TSUP) (TC 2.A.102) family.</text>
</comment>
<dbReference type="PANTHER" id="PTHR30269">
    <property type="entry name" value="TRANSMEMBRANE PROTEIN YFCA"/>
    <property type="match status" value="1"/>
</dbReference>
<evidence type="ECO:0000256" key="4">
    <source>
        <dbReference type="ARBA" id="ARBA00022475"/>
    </source>
</evidence>
<dbReference type="GO" id="GO:0005886">
    <property type="term" value="C:plasma membrane"/>
    <property type="evidence" value="ECO:0007669"/>
    <property type="project" value="UniProtKB-SubCell"/>
</dbReference>
<reference evidence="9 10" key="1">
    <citation type="submission" date="2019-02" db="EMBL/GenBank/DDBJ databases">
        <title>Deep-cultivation of Planctomycetes and their phenomic and genomic characterization uncovers novel biology.</title>
        <authorList>
            <person name="Wiegand S."/>
            <person name="Jogler M."/>
            <person name="Boedeker C."/>
            <person name="Pinto D."/>
            <person name="Vollmers J."/>
            <person name="Rivas-Marin E."/>
            <person name="Kohn T."/>
            <person name="Peeters S.H."/>
            <person name="Heuer A."/>
            <person name="Rast P."/>
            <person name="Oberbeckmann S."/>
            <person name="Bunk B."/>
            <person name="Jeske O."/>
            <person name="Meyerdierks A."/>
            <person name="Storesund J.E."/>
            <person name="Kallscheuer N."/>
            <person name="Luecker S."/>
            <person name="Lage O.M."/>
            <person name="Pohl T."/>
            <person name="Merkel B.J."/>
            <person name="Hornburger P."/>
            <person name="Mueller R.-W."/>
            <person name="Bruemmer F."/>
            <person name="Labrenz M."/>
            <person name="Spormann A.M."/>
            <person name="Op den Camp H."/>
            <person name="Overmann J."/>
            <person name="Amann R."/>
            <person name="Jetten M.S.M."/>
            <person name="Mascher T."/>
            <person name="Medema M.H."/>
            <person name="Devos D.P."/>
            <person name="Kaster A.-K."/>
            <person name="Ovreas L."/>
            <person name="Rohde M."/>
            <person name="Galperin M.Y."/>
            <person name="Jogler C."/>
        </authorList>
    </citation>
    <scope>NUCLEOTIDE SEQUENCE [LARGE SCALE GENOMIC DNA]</scope>
    <source>
        <strain evidence="9 10">Pan181</strain>
    </source>
</reference>
<keyword evidence="10" id="KW-1185">Reference proteome</keyword>
<feature type="transmembrane region" description="Helical" evidence="8">
    <location>
        <begin position="101"/>
        <end position="119"/>
    </location>
</feature>
<dbReference type="Proteomes" id="UP000315750">
    <property type="component" value="Chromosome"/>
</dbReference>
<evidence type="ECO:0000256" key="2">
    <source>
        <dbReference type="ARBA" id="ARBA00009142"/>
    </source>
</evidence>
<keyword evidence="5 8" id="KW-0812">Transmembrane</keyword>
<keyword evidence="3" id="KW-0813">Transport</keyword>
<name>A0A518AIN3_9BACT</name>
<keyword evidence="7 8" id="KW-0472">Membrane</keyword>
<feature type="transmembrane region" description="Helical" evidence="8">
    <location>
        <begin position="225"/>
        <end position="243"/>
    </location>
</feature>